<evidence type="ECO:0000313" key="3">
    <source>
        <dbReference type="Proteomes" id="UP000620224"/>
    </source>
</evidence>
<keyword evidence="3" id="KW-1185">Reference proteome</keyword>
<protein>
    <submittedName>
        <fullName evidence="2">Uncharacterized protein</fullName>
    </submittedName>
</protein>
<dbReference type="EMBL" id="BMUE01000007">
    <property type="protein sequence ID" value="GGW57441.1"/>
    <property type="molecule type" value="Genomic_DNA"/>
</dbReference>
<reference evidence="2" key="1">
    <citation type="journal article" date="2014" name="Int. J. Syst. Evol. Microbiol.">
        <title>Complete genome sequence of Corynebacterium casei LMG S-19264T (=DSM 44701T), isolated from a smear-ripened cheese.</title>
        <authorList>
            <consortium name="US DOE Joint Genome Institute (JGI-PGF)"/>
            <person name="Walter F."/>
            <person name="Albersmeier A."/>
            <person name="Kalinowski J."/>
            <person name="Ruckert C."/>
        </authorList>
    </citation>
    <scope>NUCLEOTIDE SEQUENCE</scope>
    <source>
        <strain evidence="2">JCM 4490</strain>
    </source>
</reference>
<evidence type="ECO:0000256" key="1">
    <source>
        <dbReference type="SAM" id="Phobius"/>
    </source>
</evidence>
<feature type="transmembrane region" description="Helical" evidence="1">
    <location>
        <begin position="36"/>
        <end position="56"/>
    </location>
</feature>
<dbReference type="AlphaFoldDB" id="A0A918MSI7"/>
<proteinExistence type="predicted"/>
<dbReference type="Proteomes" id="UP000620224">
    <property type="component" value="Unassembled WGS sequence"/>
</dbReference>
<organism evidence="2 3">
    <name type="scientific">Streptomyces lucensis JCM 4490</name>
    <dbReference type="NCBI Taxonomy" id="1306176"/>
    <lineage>
        <taxon>Bacteria</taxon>
        <taxon>Bacillati</taxon>
        <taxon>Actinomycetota</taxon>
        <taxon>Actinomycetes</taxon>
        <taxon>Kitasatosporales</taxon>
        <taxon>Streptomycetaceae</taxon>
        <taxon>Streptomyces</taxon>
    </lineage>
</organism>
<comment type="caution">
    <text evidence="2">The sequence shown here is derived from an EMBL/GenBank/DDBJ whole genome shotgun (WGS) entry which is preliminary data.</text>
</comment>
<accession>A0A918MSI7</accession>
<keyword evidence="1" id="KW-0472">Membrane</keyword>
<evidence type="ECO:0000313" key="2">
    <source>
        <dbReference type="EMBL" id="GGW57441.1"/>
    </source>
</evidence>
<keyword evidence="1" id="KW-0812">Transmembrane</keyword>
<name>A0A918MSI7_9ACTN</name>
<reference evidence="2" key="2">
    <citation type="submission" date="2020-09" db="EMBL/GenBank/DDBJ databases">
        <authorList>
            <person name="Sun Q."/>
            <person name="Ohkuma M."/>
        </authorList>
    </citation>
    <scope>NUCLEOTIDE SEQUENCE</scope>
    <source>
        <strain evidence="2">JCM 4490</strain>
    </source>
</reference>
<sequence>MPTGQSEAYGSGIREPMGAALLLTDRPRRRCARMGVDSIAAVVIYLIGIAGLATIVT</sequence>
<keyword evidence="1" id="KW-1133">Transmembrane helix</keyword>
<gene>
    <name evidence="2" type="ORF">GCM10010503_38480</name>
</gene>